<feature type="domain" description="TadE-like" evidence="2">
    <location>
        <begin position="9"/>
        <end position="50"/>
    </location>
</feature>
<keyword evidence="1" id="KW-1133">Transmembrane helix</keyword>
<evidence type="ECO:0000256" key="1">
    <source>
        <dbReference type="SAM" id="Phobius"/>
    </source>
</evidence>
<proteinExistence type="predicted"/>
<comment type="caution">
    <text evidence="3">The sequence shown here is derived from an EMBL/GenBank/DDBJ whole genome shotgun (WGS) entry which is preliminary data.</text>
</comment>
<protein>
    <submittedName>
        <fullName evidence="3">Pilus assembly protein</fullName>
    </submittedName>
</protein>
<dbReference type="PROSITE" id="PS51257">
    <property type="entry name" value="PROKAR_LIPOPROTEIN"/>
    <property type="match status" value="1"/>
</dbReference>
<gene>
    <name evidence="3" type="ORF">KIH74_35335</name>
</gene>
<evidence type="ECO:0000313" key="4">
    <source>
        <dbReference type="Proteomes" id="UP001197247"/>
    </source>
</evidence>
<keyword evidence="1" id="KW-0812">Transmembrane</keyword>
<accession>A0ABS5TTY5</accession>
<sequence length="129" mass="13789">MTQARRDQGASTVELVFWVPFLLIVTASCLQVFSWFWARETAQSAARYGAHHASAYTGADADGSAQALAYLDEVAGDLVQTPAVTVTRTTTTVTVTIRARAHRIPLSVVPSGEFTVQAQGPVERLGVAP</sequence>
<keyword evidence="1" id="KW-0472">Membrane</keyword>
<name>A0ABS5TTY5_9ACTN</name>
<keyword evidence="4" id="KW-1185">Reference proteome</keyword>
<evidence type="ECO:0000313" key="3">
    <source>
        <dbReference type="EMBL" id="MBT0774271.1"/>
    </source>
</evidence>
<reference evidence="3 4" key="1">
    <citation type="submission" date="2021-05" db="EMBL/GenBank/DDBJ databases">
        <title>Kineosporia and Streptomyces sp. nov. two new marine actinobacteria isolated from Coral.</title>
        <authorList>
            <person name="Buangrab K."/>
            <person name="Sutthacheep M."/>
            <person name="Yeemin T."/>
            <person name="Harunari E."/>
            <person name="Igarashi Y."/>
            <person name="Kanchanasin P."/>
            <person name="Tanasupawat S."/>
            <person name="Phongsopitanun W."/>
        </authorList>
    </citation>
    <scope>NUCLEOTIDE SEQUENCE [LARGE SCALE GENOMIC DNA]</scope>
    <source>
        <strain evidence="3 4">J2-2</strain>
    </source>
</reference>
<organism evidence="3 4">
    <name type="scientific">Kineosporia corallincola</name>
    <dbReference type="NCBI Taxonomy" id="2835133"/>
    <lineage>
        <taxon>Bacteria</taxon>
        <taxon>Bacillati</taxon>
        <taxon>Actinomycetota</taxon>
        <taxon>Actinomycetes</taxon>
        <taxon>Kineosporiales</taxon>
        <taxon>Kineosporiaceae</taxon>
        <taxon>Kineosporia</taxon>
    </lineage>
</organism>
<dbReference type="EMBL" id="JAHBAY010000027">
    <property type="protein sequence ID" value="MBT0774271.1"/>
    <property type="molecule type" value="Genomic_DNA"/>
</dbReference>
<dbReference type="Proteomes" id="UP001197247">
    <property type="component" value="Unassembled WGS sequence"/>
</dbReference>
<dbReference type="Pfam" id="PF07811">
    <property type="entry name" value="TadE"/>
    <property type="match status" value="1"/>
</dbReference>
<feature type="transmembrane region" description="Helical" evidence="1">
    <location>
        <begin position="15"/>
        <end position="38"/>
    </location>
</feature>
<dbReference type="InterPro" id="IPR012495">
    <property type="entry name" value="TadE-like_dom"/>
</dbReference>
<evidence type="ECO:0000259" key="2">
    <source>
        <dbReference type="Pfam" id="PF07811"/>
    </source>
</evidence>
<dbReference type="RefSeq" id="WP_214160810.1">
    <property type="nucleotide sequence ID" value="NZ_JAHBAY010000027.1"/>
</dbReference>